<feature type="domain" description="Secretion system C-terminal sorting" evidence="1">
    <location>
        <begin position="479"/>
        <end position="548"/>
    </location>
</feature>
<gene>
    <name evidence="2" type="ORF">HHL22_19805</name>
</gene>
<dbReference type="PANTHER" id="PTHR35580:SF1">
    <property type="entry name" value="PHYTASE-LIKE DOMAIN-CONTAINING PROTEIN"/>
    <property type="match status" value="1"/>
</dbReference>
<dbReference type="NCBIfam" id="TIGR04183">
    <property type="entry name" value="Por_Secre_tail"/>
    <property type="match status" value="1"/>
</dbReference>
<reference evidence="2 3" key="1">
    <citation type="submission" date="2020-04" db="EMBL/GenBank/DDBJ databases">
        <title>Hymenobacter polaris sp. nov., isolated from Arctic soil.</title>
        <authorList>
            <person name="Dahal R.H."/>
        </authorList>
    </citation>
    <scope>NUCLEOTIDE SEQUENCE [LARGE SCALE GENOMIC DNA]</scope>
    <source>
        <strain evidence="2 3">RP-2-7</strain>
    </source>
</reference>
<dbReference type="AlphaFoldDB" id="A0A7Y0FPJ9"/>
<evidence type="ECO:0000313" key="2">
    <source>
        <dbReference type="EMBL" id="NML67454.1"/>
    </source>
</evidence>
<sequence length="549" mass="55814">MKHLFFSLLLILVGLPAARAQVPTWQLAISLGGGWYSEVTAVATDAAGNVYIAGWFSNSSLVLGSITLSNSVTSGSTVGFSKDAFVAKWSPASQDFVWAQRAGGSTDGDYVSALATAGDAVYVAISLVNAPTGLGGSPASNGSYLTKLTDAGALVWTQPIGGPASSLAVARGAVYAAGYFDGMASFGSTSFPNTGSNNLYLAKLIDAGPASSYAWTLPTNYAFGNAVAVAGNNIYLAGSYYNTTLLGSKQLTDEGAFVAKLIDADTGPKVSWVLPMTGSQKGNGIGANALAVSNNRVYVAGSLVGTVEAGNTRLTSFGPQDLFVAQLTDEGNAASIGWVKQAGGVGSNSVARAVTAIGGAVYVAGISGNSFSFDGNAAANSNTSGVVVVKLVDNDVAGKIIWMQQAPARYTVACNALAINDNRLYVGGLIGSGSTFGALPFPATGGPAAYLAALADKQSFDTELATTTSTTFATLTVTPNPARGVAIMHISAANSATFALLDALGRLVRSASIPAGHDYQLELNGLAPGIYALQVQLSGEQAVRRLIIE</sequence>
<dbReference type="InterPro" id="IPR026444">
    <property type="entry name" value="Secre_tail"/>
</dbReference>
<evidence type="ECO:0000313" key="3">
    <source>
        <dbReference type="Proteomes" id="UP000559626"/>
    </source>
</evidence>
<accession>A0A7Y0FPJ9</accession>
<organism evidence="2 3">
    <name type="scientific">Hymenobacter polaris</name>
    <dbReference type="NCBI Taxonomy" id="2682546"/>
    <lineage>
        <taxon>Bacteria</taxon>
        <taxon>Pseudomonadati</taxon>
        <taxon>Bacteroidota</taxon>
        <taxon>Cytophagia</taxon>
        <taxon>Cytophagales</taxon>
        <taxon>Hymenobacteraceae</taxon>
        <taxon>Hymenobacter</taxon>
    </lineage>
</organism>
<dbReference type="RefSeq" id="WP_169533118.1">
    <property type="nucleotide sequence ID" value="NZ_JABBGH010000003.1"/>
</dbReference>
<name>A0A7Y0FPJ9_9BACT</name>
<evidence type="ECO:0000259" key="1">
    <source>
        <dbReference type="Pfam" id="PF18962"/>
    </source>
</evidence>
<dbReference type="InterPro" id="IPR052918">
    <property type="entry name" value="Motility_Chemotaxis_Reg"/>
</dbReference>
<proteinExistence type="predicted"/>
<keyword evidence="3" id="KW-1185">Reference proteome</keyword>
<dbReference type="PANTHER" id="PTHR35580">
    <property type="entry name" value="CELL SURFACE GLYCOPROTEIN (S-LAYER PROTEIN)-LIKE PROTEIN"/>
    <property type="match status" value="1"/>
</dbReference>
<dbReference type="SUPFAM" id="SSF63825">
    <property type="entry name" value="YWTD domain"/>
    <property type="match status" value="1"/>
</dbReference>
<dbReference type="EMBL" id="JABBGH010000003">
    <property type="protein sequence ID" value="NML67454.1"/>
    <property type="molecule type" value="Genomic_DNA"/>
</dbReference>
<comment type="caution">
    <text evidence="2">The sequence shown here is derived from an EMBL/GenBank/DDBJ whole genome shotgun (WGS) entry which is preliminary data.</text>
</comment>
<dbReference type="Pfam" id="PF18962">
    <property type="entry name" value="Por_Secre_tail"/>
    <property type="match status" value="1"/>
</dbReference>
<dbReference type="Proteomes" id="UP000559626">
    <property type="component" value="Unassembled WGS sequence"/>
</dbReference>
<protein>
    <submittedName>
        <fullName evidence="2">T9SS type A sorting domain-containing protein</fullName>
    </submittedName>
</protein>